<sequence length="145" mass="16184">MLAPHSMTDAEYIQWGPGIPFIDRVIGESDYEEFSETHLMPSLLAPGLATGVIINPLCLHWLVYAYGPDSFAREQLVGRNTNVTGYPFPEGTWALVLLAGNFKLELIEYSQQLYGGGDDEDDDDGSDDAVSSELTLCHQQRKRRF</sequence>
<keyword evidence="1" id="KW-0812">Transmembrane</keyword>
<protein>
    <submittedName>
        <fullName evidence="2">Uncharacterized protein</fullName>
    </submittedName>
</protein>
<keyword evidence="1" id="KW-1133">Transmembrane helix</keyword>
<accession>A0AAW2CTK7</accession>
<evidence type="ECO:0000313" key="2">
    <source>
        <dbReference type="EMBL" id="KAL0001407.1"/>
    </source>
</evidence>
<dbReference type="EMBL" id="JAZDWU010000005">
    <property type="protein sequence ID" value="KAL0001407.1"/>
    <property type="molecule type" value="Genomic_DNA"/>
</dbReference>
<proteinExistence type="predicted"/>
<gene>
    <name evidence="2" type="ORF">SO802_015188</name>
</gene>
<dbReference type="AlphaFoldDB" id="A0AAW2CTK7"/>
<dbReference type="Proteomes" id="UP001459277">
    <property type="component" value="Unassembled WGS sequence"/>
</dbReference>
<organism evidence="2 3">
    <name type="scientific">Lithocarpus litseifolius</name>
    <dbReference type="NCBI Taxonomy" id="425828"/>
    <lineage>
        <taxon>Eukaryota</taxon>
        <taxon>Viridiplantae</taxon>
        <taxon>Streptophyta</taxon>
        <taxon>Embryophyta</taxon>
        <taxon>Tracheophyta</taxon>
        <taxon>Spermatophyta</taxon>
        <taxon>Magnoliopsida</taxon>
        <taxon>eudicotyledons</taxon>
        <taxon>Gunneridae</taxon>
        <taxon>Pentapetalae</taxon>
        <taxon>rosids</taxon>
        <taxon>fabids</taxon>
        <taxon>Fagales</taxon>
        <taxon>Fagaceae</taxon>
        <taxon>Lithocarpus</taxon>
    </lineage>
</organism>
<reference evidence="2 3" key="1">
    <citation type="submission" date="2024-01" db="EMBL/GenBank/DDBJ databases">
        <title>A telomere-to-telomere, gap-free genome of sweet tea (Lithocarpus litseifolius).</title>
        <authorList>
            <person name="Zhou J."/>
        </authorList>
    </citation>
    <scope>NUCLEOTIDE SEQUENCE [LARGE SCALE GENOMIC DNA]</scope>
    <source>
        <strain evidence="2">Zhou-2022a</strain>
        <tissue evidence="2">Leaf</tissue>
    </source>
</reference>
<feature type="transmembrane region" description="Helical" evidence="1">
    <location>
        <begin position="43"/>
        <end position="66"/>
    </location>
</feature>
<name>A0AAW2CTK7_9ROSI</name>
<evidence type="ECO:0000256" key="1">
    <source>
        <dbReference type="SAM" id="Phobius"/>
    </source>
</evidence>
<keyword evidence="1" id="KW-0472">Membrane</keyword>
<evidence type="ECO:0000313" key="3">
    <source>
        <dbReference type="Proteomes" id="UP001459277"/>
    </source>
</evidence>
<comment type="caution">
    <text evidence="2">The sequence shown here is derived from an EMBL/GenBank/DDBJ whole genome shotgun (WGS) entry which is preliminary data.</text>
</comment>
<keyword evidence="3" id="KW-1185">Reference proteome</keyword>